<organism evidence="5 6">
    <name type="scientific">Caerostris extrusa</name>
    <name type="common">Bark spider</name>
    <name type="synonym">Caerostris bankana</name>
    <dbReference type="NCBI Taxonomy" id="172846"/>
    <lineage>
        <taxon>Eukaryota</taxon>
        <taxon>Metazoa</taxon>
        <taxon>Ecdysozoa</taxon>
        <taxon>Arthropoda</taxon>
        <taxon>Chelicerata</taxon>
        <taxon>Arachnida</taxon>
        <taxon>Araneae</taxon>
        <taxon>Araneomorphae</taxon>
        <taxon>Entelegynae</taxon>
        <taxon>Araneoidea</taxon>
        <taxon>Araneidae</taxon>
        <taxon>Caerostris</taxon>
    </lineage>
</organism>
<evidence type="ECO:0000256" key="2">
    <source>
        <dbReference type="SAM" id="Phobius"/>
    </source>
</evidence>
<feature type="domain" description="Tyrosine-protein phosphatase" evidence="3">
    <location>
        <begin position="591"/>
        <end position="651"/>
    </location>
</feature>
<keyword evidence="1" id="KW-0904">Protein phosphatase</keyword>
<dbReference type="Gene3D" id="2.60.40.10">
    <property type="entry name" value="Immunoglobulins"/>
    <property type="match status" value="3"/>
</dbReference>
<keyword evidence="1" id="KW-0378">Hydrolase</keyword>
<keyword evidence="2" id="KW-0812">Transmembrane</keyword>
<dbReference type="PANTHER" id="PTHR46957:SF3">
    <property type="entry name" value="CYTOKINE RECEPTOR"/>
    <property type="match status" value="1"/>
</dbReference>
<evidence type="ECO:0000259" key="3">
    <source>
        <dbReference type="PROSITE" id="PS50055"/>
    </source>
</evidence>
<feature type="domain" description="Fibronectin type-III" evidence="4">
    <location>
        <begin position="10"/>
        <end position="116"/>
    </location>
</feature>
<name>A0AAV4QZQ2_CAEEX</name>
<dbReference type="PROSITE" id="PS50055">
    <property type="entry name" value="TYR_PHOSPHATASE_PTP"/>
    <property type="match status" value="1"/>
</dbReference>
<accession>A0AAV4QZQ2</accession>
<keyword evidence="2" id="KW-1133">Transmembrane helix</keyword>
<dbReference type="PANTHER" id="PTHR46957">
    <property type="entry name" value="CYTOKINE RECEPTOR"/>
    <property type="match status" value="1"/>
</dbReference>
<evidence type="ECO:0000313" key="6">
    <source>
        <dbReference type="Proteomes" id="UP001054945"/>
    </source>
</evidence>
<dbReference type="Pfam" id="PF00102">
    <property type="entry name" value="Y_phosphatase"/>
    <property type="match status" value="1"/>
</dbReference>
<feature type="transmembrane region" description="Helical" evidence="2">
    <location>
        <begin position="418"/>
        <end position="445"/>
    </location>
</feature>
<dbReference type="InterPro" id="IPR003961">
    <property type="entry name" value="FN3_dom"/>
</dbReference>
<dbReference type="InterPro" id="IPR050713">
    <property type="entry name" value="RTP_Phos/Ushers"/>
</dbReference>
<evidence type="ECO:0000313" key="5">
    <source>
        <dbReference type="EMBL" id="GIY13580.1"/>
    </source>
</evidence>
<protein>
    <submittedName>
        <fullName evidence="5">Protein-tyrosine-phosphatase</fullName>
    </submittedName>
</protein>
<dbReference type="SMART" id="SM00060">
    <property type="entry name" value="FN3"/>
    <property type="match status" value="3"/>
</dbReference>
<reference evidence="5 6" key="1">
    <citation type="submission" date="2021-06" db="EMBL/GenBank/DDBJ databases">
        <title>Caerostris extrusa draft genome.</title>
        <authorList>
            <person name="Kono N."/>
            <person name="Arakawa K."/>
        </authorList>
    </citation>
    <scope>NUCLEOTIDE SEQUENCE [LARGE SCALE GENOMIC DNA]</scope>
</reference>
<keyword evidence="6" id="KW-1185">Reference proteome</keyword>
<dbReference type="GO" id="GO:0004725">
    <property type="term" value="F:protein tyrosine phosphatase activity"/>
    <property type="evidence" value="ECO:0007669"/>
    <property type="project" value="InterPro"/>
</dbReference>
<feature type="domain" description="Fibronectin type-III" evidence="4">
    <location>
        <begin position="120"/>
        <end position="219"/>
    </location>
</feature>
<evidence type="ECO:0000256" key="1">
    <source>
        <dbReference type="ARBA" id="ARBA00022912"/>
    </source>
</evidence>
<dbReference type="InterPro" id="IPR029021">
    <property type="entry name" value="Prot-tyrosine_phosphatase-like"/>
</dbReference>
<dbReference type="PRINTS" id="PR00014">
    <property type="entry name" value="FNTYPEIII"/>
</dbReference>
<dbReference type="GO" id="GO:0016020">
    <property type="term" value="C:membrane"/>
    <property type="evidence" value="ECO:0007669"/>
    <property type="project" value="UniProtKB-SubCell"/>
</dbReference>
<dbReference type="InterPro" id="IPR000242">
    <property type="entry name" value="PTP_cat"/>
</dbReference>
<dbReference type="SUPFAM" id="SSF49265">
    <property type="entry name" value="Fibronectin type III"/>
    <property type="match status" value="2"/>
</dbReference>
<dbReference type="Pfam" id="PF00041">
    <property type="entry name" value="fn3"/>
    <property type="match status" value="3"/>
</dbReference>
<dbReference type="PROSITE" id="PS50853">
    <property type="entry name" value="FN3"/>
    <property type="match status" value="2"/>
</dbReference>
<dbReference type="InterPro" id="IPR013783">
    <property type="entry name" value="Ig-like_fold"/>
</dbReference>
<dbReference type="Proteomes" id="UP001054945">
    <property type="component" value="Unassembled WGS sequence"/>
</dbReference>
<keyword evidence="2" id="KW-0472">Membrane</keyword>
<proteinExistence type="predicted"/>
<comment type="caution">
    <text evidence="5">The sequence shown here is derived from an EMBL/GenBank/DDBJ whole genome shotgun (WGS) entry which is preliminary data.</text>
</comment>
<dbReference type="CDD" id="cd00063">
    <property type="entry name" value="FN3"/>
    <property type="match status" value="3"/>
</dbReference>
<dbReference type="AlphaFoldDB" id="A0AAV4QZQ2"/>
<sequence length="708" mass="78986">MNGAGIPSEAPLNVRVLSFTNDSLEFAWDPVSCEEANGDIIFYDYTIVQNVEVTTGTLRKRKSLQDINHIFDSVPDPQVKITNLKPYTSYGFMVAGVTGVGRGVLSDIIFQTTDEGIPSEPKTMRVISVSDEEIKVSWVEPEYPNGVVMQYRIRGWVDGASTHVAEVHHNVGEEVELTAVLPDLKPAIQYTITLEAATKAGWGNYIQLIENTLDGVPEPEESNGAIIGYKVKYKPISTLDPVFNSTPFIEKEIEVEGNQTEIMLSNLHPSTQYRVNVSAKTVAGYGAPASILCWTVISGDHVSPSLKVIETEATNETIPVVFSTTGTTSVYKYQVIVEDSRNDEPIDELQLSDYHRAVEQKGLPYYIAAELDPSNVSQSGEQAFIELKSVLSKPENKSAGTAVLRMKHPRWQIFGYEAIFVILLIIGAILFLTALTFLTVFAVCYRRGIGNPYKIKSLTDLSEIVEDVLLVISPRILHDMMSMPSEVIKAREAAYRYESDIPNTERKKSTNSLSTKDSGLSGSLTWSVMYKVPVIMPELDDTPVPDGFKTFPMTGKNHSLKRSKSDSKIVHGLRVETLEDYLTNAKSSNLLAEEFKRLVDGQISSWTVARKSANLKKNRYGNILPYDRYRVALNTDSNKNDSDYINASYIDSRPCEYETDEIKNLQINYKSVYLEHSRVSSLPHSSPIHIKKDFSLSPLRQAVCLSER</sequence>
<dbReference type="Gene3D" id="3.90.190.10">
    <property type="entry name" value="Protein tyrosine phosphatase superfamily"/>
    <property type="match status" value="1"/>
</dbReference>
<evidence type="ECO:0000259" key="4">
    <source>
        <dbReference type="PROSITE" id="PS50853"/>
    </source>
</evidence>
<dbReference type="InterPro" id="IPR036116">
    <property type="entry name" value="FN3_sf"/>
</dbReference>
<dbReference type="EMBL" id="BPLR01006961">
    <property type="protein sequence ID" value="GIY13580.1"/>
    <property type="molecule type" value="Genomic_DNA"/>
</dbReference>
<gene>
    <name evidence="5" type="primary">PTPRM_3</name>
    <name evidence="5" type="ORF">CEXT_764521</name>
</gene>
<dbReference type="SUPFAM" id="SSF52799">
    <property type="entry name" value="(Phosphotyrosine protein) phosphatases II"/>
    <property type="match status" value="1"/>
</dbReference>